<organism evidence="1 2">
    <name type="scientific">Lacticaseibacillus rhamnosus (strain ATCC 53103 / LMG 18243 / GG)</name>
    <name type="common">Lactobacillus rhamnosus</name>
    <dbReference type="NCBI Taxonomy" id="568703"/>
    <lineage>
        <taxon>Bacteria</taxon>
        <taxon>Bacillati</taxon>
        <taxon>Bacillota</taxon>
        <taxon>Bacilli</taxon>
        <taxon>Lactobacillales</taxon>
        <taxon>Lactobacillaceae</taxon>
        <taxon>Lacticaseibacillus</taxon>
    </lineage>
</organism>
<dbReference type="AlphaFoldDB" id="A0A809MW31"/>
<evidence type="ECO:0000313" key="1">
    <source>
        <dbReference type="EMBL" id="BAI41591.1"/>
    </source>
</evidence>
<protein>
    <submittedName>
        <fullName evidence="1">Hypothetical phage protein</fullName>
    </submittedName>
</protein>
<gene>
    <name evidence="1" type="ordered locus">LRHM_1064</name>
</gene>
<proteinExistence type="predicted"/>
<dbReference type="KEGG" id="lrg:LRHM_1064"/>
<reference evidence="1 2" key="1">
    <citation type="journal article" date="2009" name="J. Bacteriol.">
        <title>Complete genome sequence of the probiotic Lactobacillus rhamnosus ATCC 53103.</title>
        <authorList>
            <person name="Morita H."/>
            <person name="Toh H."/>
            <person name="Oshima K."/>
            <person name="Murakami M."/>
            <person name="Taylor T.D."/>
            <person name="Igimi S."/>
            <person name="Hattori M."/>
        </authorList>
    </citation>
    <scope>NUCLEOTIDE SEQUENCE [LARGE SCALE GENOMIC DNA]</scope>
    <source>
        <strain evidence="2">ATCC 53103 / LMG 18243 / GG [Tokyo]</strain>
    </source>
</reference>
<evidence type="ECO:0000313" key="2">
    <source>
        <dbReference type="Proteomes" id="UP000002067"/>
    </source>
</evidence>
<dbReference type="EMBL" id="AP011548">
    <property type="protein sequence ID" value="BAI41591.1"/>
    <property type="molecule type" value="Genomic_DNA"/>
</dbReference>
<dbReference type="Proteomes" id="UP000002067">
    <property type="component" value="Chromosome"/>
</dbReference>
<accession>A0A809MW31</accession>
<name>A0A809MW31_LACRG</name>
<sequence>MSNETKQDVFEKALREWDDYVHSWGLQGEEAHGGCEFDPILIKYMKDYDAALPDETEKQKNCPYCHETDPQSKHAHYGKAISDKTEYFDFVRKTKLYRRVKARIKSPEDQHPKLCVTQMNRFREVSVVLDKAINYCPICGRKL</sequence>
<dbReference type="RefSeq" id="WP_014569478.1">
    <property type="nucleotide sequence ID" value="NC_013198.1"/>
</dbReference>